<evidence type="ECO:0000259" key="9">
    <source>
        <dbReference type="Pfam" id="PF00324"/>
    </source>
</evidence>
<keyword evidence="6 8" id="KW-1133">Transmembrane helix</keyword>
<dbReference type="PANTHER" id="PTHR43495:SF2">
    <property type="entry name" value="D-SERINE_D-ALANINE_GLYCINE TRANSPORTER"/>
    <property type="match status" value="1"/>
</dbReference>
<dbReference type="Gene3D" id="1.20.1740.10">
    <property type="entry name" value="Amino acid/polyamine transporter I"/>
    <property type="match status" value="1"/>
</dbReference>
<evidence type="ECO:0000256" key="5">
    <source>
        <dbReference type="ARBA" id="ARBA00022970"/>
    </source>
</evidence>
<gene>
    <name evidence="10" type="primary">cycA_4</name>
    <name evidence="10" type="ORF">NCTC12195_04596</name>
</gene>
<dbReference type="Proteomes" id="UP000255277">
    <property type="component" value="Unassembled WGS sequence"/>
</dbReference>
<comment type="subcellular location">
    <subcellularLocation>
        <location evidence="1">Cell membrane</location>
        <topology evidence="1">Multi-pass membrane protein</topology>
    </subcellularLocation>
</comment>
<keyword evidence="3" id="KW-1003">Cell membrane</keyword>
<keyword evidence="7 8" id="KW-0472">Membrane</keyword>
<proteinExistence type="predicted"/>
<feature type="domain" description="Amino acid permease/ SLC12A" evidence="9">
    <location>
        <begin position="3"/>
        <end position="118"/>
    </location>
</feature>
<keyword evidence="5" id="KW-0029">Amino-acid transport</keyword>
<keyword evidence="2" id="KW-0813">Transport</keyword>
<feature type="transmembrane region" description="Helical" evidence="8">
    <location>
        <begin position="6"/>
        <end position="29"/>
    </location>
</feature>
<dbReference type="STRING" id="1293.SH09_14935"/>
<protein>
    <submittedName>
        <fullName evidence="10">D-serine D-alanine glycine transporter</fullName>
    </submittedName>
</protein>
<dbReference type="GO" id="GO:0006865">
    <property type="term" value="P:amino acid transport"/>
    <property type="evidence" value="ECO:0007669"/>
    <property type="project" value="UniProtKB-KW"/>
</dbReference>
<feature type="transmembrane region" description="Helical" evidence="8">
    <location>
        <begin position="89"/>
        <end position="113"/>
    </location>
</feature>
<dbReference type="AlphaFoldDB" id="A0A380FLJ1"/>
<evidence type="ECO:0000256" key="4">
    <source>
        <dbReference type="ARBA" id="ARBA00022692"/>
    </source>
</evidence>
<evidence type="ECO:0000256" key="2">
    <source>
        <dbReference type="ARBA" id="ARBA00022448"/>
    </source>
</evidence>
<dbReference type="Pfam" id="PF00324">
    <property type="entry name" value="AA_permease"/>
    <property type="match status" value="1"/>
</dbReference>
<evidence type="ECO:0000256" key="8">
    <source>
        <dbReference type="SAM" id="Phobius"/>
    </source>
</evidence>
<accession>A0A380FLJ1</accession>
<keyword evidence="4 8" id="KW-0812">Transmembrane</keyword>
<name>A0A380FLJ1_STAGA</name>
<evidence type="ECO:0000256" key="6">
    <source>
        <dbReference type="ARBA" id="ARBA00022989"/>
    </source>
</evidence>
<sequence>MLNYFALVGIPFAAGIINFVVLTAAASACNSGIFANSRTLFGLADRQQAPPSFQVTNKKGVPITAILITSSFLFIAVLLNYFIPNATTVFVYISTVSTVLNIFLWTLITIAYYRYTKQRPDLHERSNFKITRW</sequence>
<evidence type="ECO:0000313" key="11">
    <source>
        <dbReference type="Proteomes" id="UP000255277"/>
    </source>
</evidence>
<dbReference type="GO" id="GO:0055085">
    <property type="term" value="P:transmembrane transport"/>
    <property type="evidence" value="ECO:0007669"/>
    <property type="project" value="InterPro"/>
</dbReference>
<evidence type="ECO:0000256" key="7">
    <source>
        <dbReference type="ARBA" id="ARBA00023136"/>
    </source>
</evidence>
<evidence type="ECO:0000256" key="1">
    <source>
        <dbReference type="ARBA" id="ARBA00004651"/>
    </source>
</evidence>
<evidence type="ECO:0000256" key="3">
    <source>
        <dbReference type="ARBA" id="ARBA00022475"/>
    </source>
</evidence>
<feature type="transmembrane region" description="Helical" evidence="8">
    <location>
        <begin position="61"/>
        <end position="83"/>
    </location>
</feature>
<evidence type="ECO:0000313" key="10">
    <source>
        <dbReference type="EMBL" id="SUM35067.1"/>
    </source>
</evidence>
<reference evidence="10 11" key="1">
    <citation type="submission" date="2018-06" db="EMBL/GenBank/DDBJ databases">
        <authorList>
            <consortium name="Pathogen Informatics"/>
            <person name="Doyle S."/>
        </authorList>
    </citation>
    <scope>NUCLEOTIDE SEQUENCE [LARGE SCALE GENOMIC DNA]</scope>
    <source>
        <strain evidence="10 11">NCTC12195</strain>
    </source>
</reference>
<dbReference type="GO" id="GO:0005886">
    <property type="term" value="C:plasma membrane"/>
    <property type="evidence" value="ECO:0007669"/>
    <property type="project" value="UniProtKB-SubCell"/>
</dbReference>
<organism evidence="10 11">
    <name type="scientific">Staphylococcus gallinarum</name>
    <dbReference type="NCBI Taxonomy" id="1293"/>
    <lineage>
        <taxon>Bacteria</taxon>
        <taxon>Bacillati</taxon>
        <taxon>Bacillota</taxon>
        <taxon>Bacilli</taxon>
        <taxon>Bacillales</taxon>
        <taxon>Staphylococcaceae</taxon>
        <taxon>Staphylococcus</taxon>
    </lineage>
</organism>
<dbReference type="InterPro" id="IPR004841">
    <property type="entry name" value="AA-permease/SLC12A_dom"/>
</dbReference>
<dbReference type="PANTHER" id="PTHR43495">
    <property type="entry name" value="GABA PERMEASE"/>
    <property type="match status" value="1"/>
</dbReference>
<dbReference type="EMBL" id="UHDK01000001">
    <property type="protein sequence ID" value="SUM35067.1"/>
    <property type="molecule type" value="Genomic_DNA"/>
</dbReference>